<organism evidence="2 3">
    <name type="scientific">Nitratireductor aestuarii</name>
    <dbReference type="NCBI Taxonomy" id="1735103"/>
    <lineage>
        <taxon>Bacteria</taxon>
        <taxon>Pseudomonadati</taxon>
        <taxon>Pseudomonadota</taxon>
        <taxon>Alphaproteobacteria</taxon>
        <taxon>Hyphomicrobiales</taxon>
        <taxon>Phyllobacteriaceae</taxon>
        <taxon>Nitratireductor</taxon>
    </lineage>
</organism>
<gene>
    <name evidence="2" type="ORF">GCM10011385_20400</name>
</gene>
<evidence type="ECO:0000313" key="3">
    <source>
        <dbReference type="Proteomes" id="UP000636264"/>
    </source>
</evidence>
<dbReference type="RefSeq" id="WP_188720949.1">
    <property type="nucleotide sequence ID" value="NZ_BMIF01000005.1"/>
</dbReference>
<dbReference type="Gene3D" id="3.30.1540.10">
    <property type="entry name" value="formyl-coa transferase, domain 3"/>
    <property type="match status" value="1"/>
</dbReference>
<dbReference type="InterPro" id="IPR023606">
    <property type="entry name" value="CoA-Trfase_III_dom_1_sf"/>
</dbReference>
<comment type="caution">
    <text evidence="2">The sequence shown here is derived from an EMBL/GenBank/DDBJ whole genome shotgun (WGS) entry which is preliminary data.</text>
</comment>
<keyword evidence="3" id="KW-1185">Reference proteome</keyword>
<dbReference type="AlphaFoldDB" id="A0A916RR60"/>
<protein>
    <recommendedName>
        <fullName evidence="4">Crotonobetainyl-CoA:carnitine CoA-transferase CaiB</fullName>
    </recommendedName>
</protein>
<dbReference type="InterPro" id="IPR050483">
    <property type="entry name" value="CoA-transferase_III_domain"/>
</dbReference>
<evidence type="ECO:0000313" key="2">
    <source>
        <dbReference type="EMBL" id="GGA66435.1"/>
    </source>
</evidence>
<accession>A0A916RR60</accession>
<dbReference type="SUPFAM" id="SSF89796">
    <property type="entry name" value="CoA-transferase family III (CaiB/BaiF)"/>
    <property type="match status" value="2"/>
</dbReference>
<name>A0A916RR60_9HYPH</name>
<dbReference type="PANTHER" id="PTHR48207:SF3">
    <property type="entry name" value="SUCCINATE--HYDROXYMETHYLGLUTARATE COA-TRANSFERASE"/>
    <property type="match status" value="1"/>
</dbReference>
<reference evidence="2" key="1">
    <citation type="journal article" date="2014" name="Int. J. Syst. Evol. Microbiol.">
        <title>Complete genome sequence of Corynebacterium casei LMG S-19264T (=DSM 44701T), isolated from a smear-ripened cheese.</title>
        <authorList>
            <consortium name="US DOE Joint Genome Institute (JGI-PGF)"/>
            <person name="Walter F."/>
            <person name="Albersmeier A."/>
            <person name="Kalinowski J."/>
            <person name="Ruckert C."/>
        </authorList>
    </citation>
    <scope>NUCLEOTIDE SEQUENCE</scope>
    <source>
        <strain evidence="2">CGMCC 1.15320</strain>
    </source>
</reference>
<sequence>MTEQALSGLLVVELGTRLAAAISGNLLMQLGATVVSIETDGDAARYDLKGSHRPVMAAGKLSFAPRAGVIEDERMLAGLIERSDLVLTSSDVDTPLFRKVLEAAKNTIVCDITAFGKVGPLAGEPATEFEIQALTGVSDTTGLADGPPTPILLLIVSYLTGVYSTIGALSALYAREQQGVVQNLDVSLFDCGFISLNTFLASTLTDPMAKKTRLGNRHPTVAPWNTYETSDGWVLICAGNQAQWERLCQTMGRPDLAETYRTQGERIRNIVEIDEAIETWTKTLTTAECVDEMIRAVVACGPIAPVEGYPREENLDHRRMIHELLDPQSGRAVFVPGSPMRLSETPWQAPTQIPARDGSRDAITKLIDQLRPQPARTAPAVLKRPLSGIKVIELGQYTTAPLCAKHLAHLGAEVIKIERPGGDESRTWPPHIDGRSITFRLNNADKRSLTLDLTKEADRGVLRELVCQADVLVENMKPGALTKFGLPPARVLELNPRIVYCSISGFGADSLYPTRPAFDTVIQAMSGFMATLSDSRIPLKTGISSSDTTGGIMAAVAILGALNHRERTGRGQHIDMSMQDVTAWLTQTAWNGSKVKAPAVIECSDGYVFAEDFEGSTEPSSLAKHKLADRLRQEGVKAFPVLSLKEATQLPQSLERKIWFYLHSSGFEWPMLDSPLRLEKTPPTVSHIAPEPNSDAAAILQEHGIAFEPEA</sequence>
<dbReference type="InterPro" id="IPR044855">
    <property type="entry name" value="CoA-Trfase_III_dom3_sf"/>
</dbReference>
<evidence type="ECO:0000256" key="1">
    <source>
        <dbReference type="ARBA" id="ARBA00022679"/>
    </source>
</evidence>
<dbReference type="PANTHER" id="PTHR48207">
    <property type="entry name" value="SUCCINATE--HYDROXYMETHYLGLUTARATE COA-TRANSFERASE"/>
    <property type="match status" value="1"/>
</dbReference>
<keyword evidence="1" id="KW-0808">Transferase</keyword>
<dbReference type="Proteomes" id="UP000636264">
    <property type="component" value="Unassembled WGS sequence"/>
</dbReference>
<dbReference type="EMBL" id="BMIF01000005">
    <property type="protein sequence ID" value="GGA66435.1"/>
    <property type="molecule type" value="Genomic_DNA"/>
</dbReference>
<proteinExistence type="predicted"/>
<dbReference type="InterPro" id="IPR003673">
    <property type="entry name" value="CoA-Trfase_fam_III"/>
</dbReference>
<reference evidence="2" key="2">
    <citation type="submission" date="2020-09" db="EMBL/GenBank/DDBJ databases">
        <authorList>
            <person name="Sun Q."/>
            <person name="Zhou Y."/>
        </authorList>
    </citation>
    <scope>NUCLEOTIDE SEQUENCE</scope>
    <source>
        <strain evidence="2">CGMCC 1.15320</strain>
    </source>
</reference>
<dbReference type="Gene3D" id="3.40.50.10540">
    <property type="entry name" value="Crotonobetainyl-coa:carnitine coa-transferase, domain 1"/>
    <property type="match status" value="2"/>
</dbReference>
<dbReference type="GO" id="GO:0008410">
    <property type="term" value="F:CoA-transferase activity"/>
    <property type="evidence" value="ECO:0007669"/>
    <property type="project" value="TreeGrafter"/>
</dbReference>
<dbReference type="Pfam" id="PF02515">
    <property type="entry name" value="CoA_transf_3"/>
    <property type="match status" value="2"/>
</dbReference>
<evidence type="ECO:0008006" key="4">
    <source>
        <dbReference type="Google" id="ProtNLM"/>
    </source>
</evidence>